<feature type="region of interest" description="Disordered" evidence="13">
    <location>
        <begin position="497"/>
        <end position="572"/>
    </location>
</feature>
<dbReference type="GO" id="GO:0005774">
    <property type="term" value="C:vacuolar membrane"/>
    <property type="evidence" value="ECO:0007669"/>
    <property type="project" value="UniProtKB-SubCell"/>
</dbReference>
<feature type="compositionally biased region" description="Basic residues" evidence="13">
    <location>
        <begin position="543"/>
        <end position="559"/>
    </location>
</feature>
<dbReference type="PANTHER" id="PTHR10340:SF55">
    <property type="entry name" value="ENDOPOLYPHOSPHATASE"/>
    <property type="match status" value="1"/>
</dbReference>
<evidence type="ECO:0000256" key="4">
    <source>
        <dbReference type="ARBA" id="ARBA00014458"/>
    </source>
</evidence>
<dbReference type="InterPro" id="IPR012358">
    <property type="entry name" value="EndopolyPtase_N1"/>
</dbReference>
<evidence type="ECO:0000256" key="6">
    <source>
        <dbReference type="ARBA" id="ARBA00022692"/>
    </source>
</evidence>
<evidence type="ECO:0000256" key="11">
    <source>
        <dbReference type="ARBA" id="ARBA00023180"/>
    </source>
</evidence>
<evidence type="ECO:0000313" key="15">
    <source>
        <dbReference type="Proteomes" id="UP000807716"/>
    </source>
</evidence>
<feature type="compositionally biased region" description="Acidic residues" evidence="13">
    <location>
        <begin position="52"/>
        <end position="66"/>
    </location>
</feature>
<evidence type="ECO:0000256" key="1">
    <source>
        <dbReference type="ARBA" id="ARBA00004576"/>
    </source>
</evidence>
<dbReference type="GO" id="GO:0004309">
    <property type="term" value="F:exopolyphosphatase activity"/>
    <property type="evidence" value="ECO:0007669"/>
    <property type="project" value="TreeGrafter"/>
</dbReference>
<feature type="region of interest" description="Disordered" evidence="13">
    <location>
        <begin position="40"/>
        <end position="71"/>
    </location>
</feature>
<dbReference type="EC" id="3.6.1.10" evidence="3 12"/>
<organism evidence="14 15">
    <name type="scientific">Actinomortierella ambigua</name>
    <dbReference type="NCBI Taxonomy" id="1343610"/>
    <lineage>
        <taxon>Eukaryota</taxon>
        <taxon>Fungi</taxon>
        <taxon>Fungi incertae sedis</taxon>
        <taxon>Mucoromycota</taxon>
        <taxon>Mortierellomycotina</taxon>
        <taxon>Mortierellomycetes</taxon>
        <taxon>Mortierellales</taxon>
        <taxon>Mortierellaceae</taxon>
        <taxon>Actinomortierella</taxon>
    </lineage>
</organism>
<proteinExistence type="inferred from homology"/>
<feature type="compositionally biased region" description="Basic and acidic residues" evidence="13">
    <location>
        <begin position="498"/>
        <end position="513"/>
    </location>
</feature>
<accession>A0A9P6QB91</accession>
<comment type="similarity">
    <text evidence="2">Belongs to the endopolyphosphatase PPN1 family.</text>
</comment>
<dbReference type="InterPro" id="IPR029052">
    <property type="entry name" value="Metallo-depent_PP-like"/>
</dbReference>
<gene>
    <name evidence="14" type="primary">PPN1</name>
    <name evidence="14" type="ORF">DFQ27_002531</name>
</gene>
<keyword evidence="5 12" id="KW-0926">Vacuole</keyword>
<evidence type="ECO:0000256" key="9">
    <source>
        <dbReference type="ARBA" id="ARBA00022989"/>
    </source>
</evidence>
<evidence type="ECO:0000256" key="5">
    <source>
        <dbReference type="ARBA" id="ARBA00022554"/>
    </source>
</evidence>
<sequence>MPAATAPPAAASTHDPDESWLVGQFLHITDIHPDEHYINGGTIASSCHSTTEDDDDDDDGDDDDDDVDKHDRKADSKKLVSYWHEWFRSSNPFRRFSKPRSERQYPHDMEQRKHKKVSTMRPGRTSGGHGGVFGAPYSICDSPFSLVNVTFDWIDKNLVNEIDFIVWTGDNARHDSDNEHPRTQQEIEELNRMIANKFLDMFAPDPNDPLQRRLPIIPSIGNNDVYPHNIMEAGPNRILQHFSDIWSEFIPESQYHTFQFGGYYITEVIEDKLCVVALNTLFFFNQNTAVDGCDDDDEPGAMQMDWLEVELRALRSRKMSVYLTGHVPPARKSYEPTCYRRYSEIALKYQDVIVGHFFGHANIDHFIIMSDDAISKGPVPGSTGNNNNNLNDDHDQEEPVTTEFNAYSSTGLSSYLIELWEQYESIPKRAKLNNYAIANVGPSVIPTYNPSLRVYGYQLNKHSTLDAKESDNEALVGGGIVVPGNLANQHRFAMADVTEDKEAEGQEKDHESEGQIESSEYEDEDEEDEEEGEHADEWETQMKKKKKRKPRKKPRKPRRPTYPPSPDPLTKFGHPLHYTQYWMNLTLVNEEQQAYRRRMQFRSLGDDPTPPPVPEFAVEYRTKEDYGLKTLGVQEYLTLARRIVSDSKLKDQYLAWMVVLTGTENEH</sequence>
<comment type="subcellular location">
    <subcellularLocation>
        <location evidence="1">Vacuole membrane</location>
        <topology evidence="1">Single-pass type II membrane protein</topology>
    </subcellularLocation>
</comment>
<evidence type="ECO:0000256" key="13">
    <source>
        <dbReference type="SAM" id="MobiDB-lite"/>
    </source>
</evidence>
<comment type="caution">
    <text evidence="14">The sequence shown here is derived from an EMBL/GenBank/DDBJ whole genome shotgun (WGS) entry which is preliminary data.</text>
</comment>
<dbReference type="SUPFAM" id="SSF56300">
    <property type="entry name" value="Metallo-dependent phosphatases"/>
    <property type="match status" value="1"/>
</dbReference>
<keyword evidence="11" id="KW-0325">Glycoprotein</keyword>
<name>A0A9P6QB91_9FUNG</name>
<keyword evidence="9" id="KW-1133">Transmembrane helix</keyword>
<dbReference type="PIRSF" id="PIRSF027093">
    <property type="entry name" value="EndopolyPtase_N1"/>
    <property type="match status" value="1"/>
</dbReference>
<keyword evidence="6" id="KW-0812">Transmembrane</keyword>
<evidence type="ECO:0000256" key="12">
    <source>
        <dbReference type="PIRNR" id="PIRNR027093"/>
    </source>
</evidence>
<comment type="function">
    <text evidence="12">Catalyzes the hydrolysis of inorganic polyphosphate (polyP) chains of many hundreds of phosphate residues into shorter lengths.</text>
</comment>
<evidence type="ECO:0000256" key="3">
    <source>
        <dbReference type="ARBA" id="ARBA00012459"/>
    </source>
</evidence>
<evidence type="ECO:0000256" key="7">
    <source>
        <dbReference type="ARBA" id="ARBA00022801"/>
    </source>
</evidence>
<keyword evidence="7 12" id="KW-0378">Hydrolase</keyword>
<dbReference type="InterPro" id="IPR041805">
    <property type="entry name" value="ASMase/PPN1_MPP"/>
</dbReference>
<dbReference type="EMBL" id="JAAAJB010000196">
    <property type="protein sequence ID" value="KAG0262147.1"/>
    <property type="molecule type" value="Genomic_DNA"/>
</dbReference>
<feature type="region of interest" description="Disordered" evidence="13">
    <location>
        <begin position="97"/>
        <end position="126"/>
    </location>
</feature>
<evidence type="ECO:0000256" key="2">
    <source>
        <dbReference type="ARBA" id="ARBA00010399"/>
    </source>
</evidence>
<evidence type="ECO:0000256" key="10">
    <source>
        <dbReference type="ARBA" id="ARBA00023136"/>
    </source>
</evidence>
<dbReference type="OrthoDB" id="348678at2759"/>
<protein>
    <recommendedName>
        <fullName evidence="4 12">Endopolyphosphatase</fullName>
        <ecNumber evidence="3 12">3.6.1.10</ecNumber>
    </recommendedName>
</protein>
<dbReference type="Gene3D" id="3.60.21.10">
    <property type="match status" value="1"/>
</dbReference>
<dbReference type="GO" id="GO:0006798">
    <property type="term" value="P:polyphosphate catabolic process"/>
    <property type="evidence" value="ECO:0007669"/>
    <property type="project" value="TreeGrafter"/>
</dbReference>
<dbReference type="AlphaFoldDB" id="A0A9P6QB91"/>
<dbReference type="CDD" id="cd00842">
    <property type="entry name" value="MPP_ASMase"/>
    <property type="match status" value="1"/>
</dbReference>
<keyword evidence="15" id="KW-1185">Reference proteome</keyword>
<dbReference type="PANTHER" id="PTHR10340">
    <property type="entry name" value="SPHINGOMYELIN PHOSPHODIESTERASE"/>
    <property type="match status" value="1"/>
</dbReference>
<keyword evidence="10 12" id="KW-0472">Membrane</keyword>
<dbReference type="GO" id="GO:0005615">
    <property type="term" value="C:extracellular space"/>
    <property type="evidence" value="ECO:0007669"/>
    <property type="project" value="TreeGrafter"/>
</dbReference>
<keyword evidence="8" id="KW-0735">Signal-anchor</keyword>
<feature type="compositionally biased region" description="Acidic residues" evidence="13">
    <location>
        <begin position="519"/>
        <end position="534"/>
    </location>
</feature>
<evidence type="ECO:0000313" key="14">
    <source>
        <dbReference type="EMBL" id="KAG0262147.1"/>
    </source>
</evidence>
<dbReference type="GO" id="GO:0008081">
    <property type="term" value="F:phosphoric diester hydrolase activity"/>
    <property type="evidence" value="ECO:0007669"/>
    <property type="project" value="TreeGrafter"/>
</dbReference>
<dbReference type="Proteomes" id="UP000807716">
    <property type="component" value="Unassembled WGS sequence"/>
</dbReference>
<dbReference type="GO" id="GO:0000324">
    <property type="term" value="C:fungal-type vacuole"/>
    <property type="evidence" value="ECO:0007669"/>
    <property type="project" value="TreeGrafter"/>
</dbReference>
<comment type="catalytic activity">
    <reaction evidence="12">
        <text>[phosphate](n+1) + n H2O = (n+1) phosphate + n H(+)</text>
        <dbReference type="Rhea" id="RHEA:22452"/>
        <dbReference type="Rhea" id="RHEA-COMP:14280"/>
        <dbReference type="ChEBI" id="CHEBI:15377"/>
        <dbReference type="ChEBI" id="CHEBI:15378"/>
        <dbReference type="ChEBI" id="CHEBI:16838"/>
        <dbReference type="ChEBI" id="CHEBI:43474"/>
        <dbReference type="EC" id="3.6.1.10"/>
    </reaction>
</comment>
<feature type="compositionally biased region" description="Basic and acidic residues" evidence="13">
    <location>
        <begin position="99"/>
        <end position="111"/>
    </location>
</feature>
<dbReference type="GO" id="GO:0000298">
    <property type="term" value="F:endopolyphosphatase activity"/>
    <property type="evidence" value="ECO:0007669"/>
    <property type="project" value="UniProtKB-EC"/>
</dbReference>
<reference evidence="14" key="1">
    <citation type="journal article" date="2020" name="Fungal Divers.">
        <title>Resolving the Mortierellaceae phylogeny through synthesis of multi-gene phylogenetics and phylogenomics.</title>
        <authorList>
            <person name="Vandepol N."/>
            <person name="Liber J."/>
            <person name="Desiro A."/>
            <person name="Na H."/>
            <person name="Kennedy M."/>
            <person name="Barry K."/>
            <person name="Grigoriev I.V."/>
            <person name="Miller A.N."/>
            <person name="O'Donnell K."/>
            <person name="Stajich J.E."/>
            <person name="Bonito G."/>
        </authorList>
    </citation>
    <scope>NUCLEOTIDE SEQUENCE</scope>
    <source>
        <strain evidence="14">BC1065</strain>
    </source>
</reference>
<evidence type="ECO:0000256" key="8">
    <source>
        <dbReference type="ARBA" id="ARBA00022968"/>
    </source>
</evidence>